<dbReference type="GO" id="GO:0000055">
    <property type="term" value="P:ribosomal large subunit export from nucleus"/>
    <property type="evidence" value="ECO:0007669"/>
    <property type="project" value="TreeGrafter"/>
</dbReference>
<keyword evidence="12" id="KW-1185">Reference proteome</keyword>
<organism evidence="11 12">
    <name type="scientific">Lentinula edodes</name>
    <name type="common">Shiitake mushroom</name>
    <name type="synonym">Lentinus edodes</name>
    <dbReference type="NCBI Taxonomy" id="5353"/>
    <lineage>
        <taxon>Eukaryota</taxon>
        <taxon>Fungi</taxon>
        <taxon>Dikarya</taxon>
        <taxon>Basidiomycota</taxon>
        <taxon>Agaricomycotina</taxon>
        <taxon>Agaricomycetes</taxon>
        <taxon>Agaricomycetidae</taxon>
        <taxon>Agaricales</taxon>
        <taxon>Marasmiineae</taxon>
        <taxon>Omphalotaceae</taxon>
        <taxon>Lentinula</taxon>
    </lineage>
</organism>
<dbReference type="Pfam" id="PF17865">
    <property type="entry name" value="AAA_lid_5"/>
    <property type="match status" value="1"/>
</dbReference>
<keyword evidence="6" id="KW-0067">ATP-binding</keyword>
<proteinExistence type="inferred from homology"/>
<dbReference type="GO" id="GO:0005524">
    <property type="term" value="F:ATP binding"/>
    <property type="evidence" value="ECO:0007669"/>
    <property type="project" value="UniProtKB-KW"/>
</dbReference>
<dbReference type="GO" id="GO:0005654">
    <property type="term" value="C:nucleoplasm"/>
    <property type="evidence" value="ECO:0007669"/>
    <property type="project" value="UniProtKB-SubCell"/>
</dbReference>
<dbReference type="InterPro" id="IPR011704">
    <property type="entry name" value="ATPase_dyneun-rel_AAA"/>
</dbReference>
<dbReference type="STRING" id="5353.A0A1Q3EF38"/>
<reference evidence="11 12" key="1">
    <citation type="submission" date="2016-08" db="EMBL/GenBank/DDBJ databases">
        <authorList>
            <consortium name="Lentinula edodes genome sequencing consortium"/>
            <person name="Sakamoto Y."/>
            <person name="Nakade K."/>
            <person name="Sato S."/>
            <person name="Yoshida Y."/>
            <person name="Miyazaki K."/>
            <person name="Natsume S."/>
            <person name="Konno N."/>
        </authorList>
    </citation>
    <scope>NUCLEOTIDE SEQUENCE [LARGE SCALE GENOMIC DNA]</scope>
    <source>
        <strain evidence="11 12">NBRC 111202</strain>
    </source>
</reference>
<protein>
    <recommendedName>
        <fullName evidence="4">Midasin</fullName>
    </recommendedName>
</protein>
<evidence type="ECO:0000256" key="2">
    <source>
        <dbReference type="ARBA" id="ARBA00004642"/>
    </source>
</evidence>
<feature type="domain" description="Midasin AAA lid" evidence="10">
    <location>
        <begin position="35"/>
        <end position="136"/>
    </location>
</feature>
<accession>A0A1Q3EF38</accession>
<reference evidence="11 12" key="2">
    <citation type="submission" date="2017-02" db="EMBL/GenBank/DDBJ databases">
        <title>A genome survey and senescence transcriptome analysis in Lentinula edodes.</title>
        <authorList>
            <person name="Sakamoto Y."/>
            <person name="Nakade K."/>
            <person name="Sato S."/>
            <person name="Yoshida Y."/>
            <person name="Miyazaki K."/>
            <person name="Natsume S."/>
            <person name="Konno N."/>
        </authorList>
    </citation>
    <scope>NUCLEOTIDE SEQUENCE [LARGE SCALE GENOMIC DNA]</scope>
    <source>
        <strain evidence="11 12">NBRC 111202</strain>
    </source>
</reference>
<feature type="domain" description="ATPase dynein-related AAA" evidence="9">
    <location>
        <begin position="212"/>
        <end position="340"/>
    </location>
</feature>
<keyword evidence="8" id="KW-0539">Nucleus</keyword>
<evidence type="ECO:0000256" key="3">
    <source>
        <dbReference type="ARBA" id="ARBA00007188"/>
    </source>
</evidence>
<dbReference type="GO" id="GO:0030687">
    <property type="term" value="C:preribosome, large subunit precursor"/>
    <property type="evidence" value="ECO:0007669"/>
    <property type="project" value="TreeGrafter"/>
</dbReference>
<comment type="subcellular location">
    <subcellularLocation>
        <location evidence="1">Nucleus</location>
        <location evidence="1">Nucleolus</location>
    </subcellularLocation>
    <subcellularLocation>
        <location evidence="2">Nucleus</location>
        <location evidence="2">Nucleoplasm</location>
    </subcellularLocation>
</comment>
<gene>
    <name evidence="11" type="ORF">LENED_007702</name>
</gene>
<evidence type="ECO:0000256" key="1">
    <source>
        <dbReference type="ARBA" id="ARBA00004604"/>
    </source>
</evidence>
<keyword evidence="5" id="KW-0547">Nucleotide-binding</keyword>
<evidence type="ECO:0000256" key="8">
    <source>
        <dbReference type="ARBA" id="ARBA00023242"/>
    </source>
</evidence>
<evidence type="ECO:0000259" key="10">
    <source>
        <dbReference type="Pfam" id="PF17865"/>
    </source>
</evidence>
<dbReference type="Pfam" id="PF07728">
    <property type="entry name" value="AAA_5"/>
    <property type="match status" value="1"/>
</dbReference>
<evidence type="ECO:0000259" key="9">
    <source>
        <dbReference type="Pfam" id="PF07728"/>
    </source>
</evidence>
<dbReference type="Gene3D" id="3.40.50.300">
    <property type="entry name" value="P-loop containing nucleotide triphosphate hydrolases"/>
    <property type="match status" value="1"/>
</dbReference>
<dbReference type="PANTHER" id="PTHR48103:SF2">
    <property type="entry name" value="MIDASIN"/>
    <property type="match status" value="1"/>
</dbReference>
<dbReference type="Proteomes" id="UP000188533">
    <property type="component" value="Unassembled WGS sequence"/>
</dbReference>
<dbReference type="InterPro" id="IPR027417">
    <property type="entry name" value="P-loop_NTPase"/>
</dbReference>
<name>A0A1Q3EF38_LENED</name>
<comment type="similarity">
    <text evidence="3">Belongs to the midasin family.</text>
</comment>
<sequence length="402" mass="45421">MNPATEVDKNDVPPNIRPRFTKINVPPPDAVRETLIAAQYIGLSEVSDKVSIMDVWELYIAVKHLAETCEIADRANHRSQLSMHTLARVMTFAFDIASTYGLQRVLWEGCLMEFTMFRDIPSSEKVFSLAEKHLLAGIKNVCSALPNKPTLPPCCAPQNFVKLGPFLEHGLVPLDPADDYISAPSTEKKLIVLARIIFTRRFPVPIEVPTSSGKTSSIEYLAKRTGRRFIPINNHEQTDIQQYIGSYVLQPVPGELAFTDGLLIRALQSGDWIVLDEVNLARTDVLEALNRLLDDNQELVIPETAETVRPLPHFVLFAAQNPSGLYAGTKVLSRASRNRFLEVHFQDVLEAELEIILCQRCMIAILYGEKFVTAFRELDKRRQTDRGFESKQSFARLRDLFR</sequence>
<dbReference type="PANTHER" id="PTHR48103">
    <property type="entry name" value="MIDASIN-RELATED"/>
    <property type="match status" value="1"/>
</dbReference>
<dbReference type="EMBL" id="BDGU01000271">
    <property type="protein sequence ID" value="GAW05821.1"/>
    <property type="molecule type" value="Genomic_DNA"/>
</dbReference>
<evidence type="ECO:0000313" key="11">
    <source>
        <dbReference type="EMBL" id="GAW05821.1"/>
    </source>
</evidence>
<dbReference type="GO" id="GO:0000027">
    <property type="term" value="P:ribosomal large subunit assembly"/>
    <property type="evidence" value="ECO:0007669"/>
    <property type="project" value="TreeGrafter"/>
</dbReference>
<dbReference type="InterPro" id="IPR041190">
    <property type="entry name" value="Midasin_AAA_lid_5"/>
</dbReference>
<dbReference type="GO" id="GO:0016887">
    <property type="term" value="F:ATP hydrolysis activity"/>
    <property type="evidence" value="ECO:0007669"/>
    <property type="project" value="InterPro"/>
</dbReference>
<keyword evidence="11" id="KW-0378">Hydrolase</keyword>
<comment type="caution">
    <text evidence="11">The sequence shown here is derived from an EMBL/GenBank/DDBJ whole genome shotgun (WGS) entry which is preliminary data.</text>
</comment>
<keyword evidence="7" id="KW-0143">Chaperone</keyword>
<dbReference type="FunFam" id="3.40.50.300:FF:000142">
    <property type="entry name" value="Midasin"/>
    <property type="match status" value="1"/>
</dbReference>
<evidence type="ECO:0000256" key="4">
    <source>
        <dbReference type="ARBA" id="ARBA00017143"/>
    </source>
</evidence>
<evidence type="ECO:0000313" key="12">
    <source>
        <dbReference type="Proteomes" id="UP000188533"/>
    </source>
</evidence>
<dbReference type="SUPFAM" id="SSF52540">
    <property type="entry name" value="P-loop containing nucleoside triphosphate hydrolases"/>
    <property type="match status" value="1"/>
</dbReference>
<dbReference type="GO" id="GO:0005730">
    <property type="term" value="C:nucleolus"/>
    <property type="evidence" value="ECO:0007669"/>
    <property type="project" value="UniProtKB-SubCell"/>
</dbReference>
<dbReference type="AlphaFoldDB" id="A0A1Q3EF38"/>
<evidence type="ECO:0000256" key="7">
    <source>
        <dbReference type="ARBA" id="ARBA00023186"/>
    </source>
</evidence>
<evidence type="ECO:0000256" key="5">
    <source>
        <dbReference type="ARBA" id="ARBA00022741"/>
    </source>
</evidence>
<evidence type="ECO:0000256" key="6">
    <source>
        <dbReference type="ARBA" id="ARBA00022840"/>
    </source>
</evidence>